<proteinExistence type="predicted"/>
<dbReference type="Pfam" id="PF04248">
    <property type="entry name" value="NTP_transf_9"/>
    <property type="match status" value="1"/>
</dbReference>
<accession>A0ABQ3XZA7</accession>
<dbReference type="Gene3D" id="2.170.150.40">
    <property type="entry name" value="Domain of unknown function (DUF427)"/>
    <property type="match status" value="1"/>
</dbReference>
<dbReference type="RefSeq" id="WP_203761010.1">
    <property type="nucleotide sequence ID" value="NZ_BAAABO010000029.1"/>
</dbReference>
<comment type="caution">
    <text evidence="2">The sequence shown here is derived from an EMBL/GenBank/DDBJ whole genome shotgun (WGS) entry which is preliminary data.</text>
</comment>
<evidence type="ECO:0000259" key="1">
    <source>
        <dbReference type="Pfam" id="PF04248"/>
    </source>
</evidence>
<keyword evidence="3" id="KW-1185">Reference proteome</keyword>
<dbReference type="PANTHER" id="PTHR34310:SF9">
    <property type="entry name" value="BLR5716 PROTEIN"/>
    <property type="match status" value="1"/>
</dbReference>
<dbReference type="PANTHER" id="PTHR34310">
    <property type="entry name" value="DUF427 DOMAIN PROTEIN (AFU_ORTHOLOGUE AFUA_3G02220)"/>
    <property type="match status" value="1"/>
</dbReference>
<feature type="domain" description="DUF427" evidence="1">
    <location>
        <begin position="25"/>
        <end position="116"/>
    </location>
</feature>
<organism evidence="2 3">
    <name type="scientific">Paractinoplanes deccanensis</name>
    <dbReference type="NCBI Taxonomy" id="113561"/>
    <lineage>
        <taxon>Bacteria</taxon>
        <taxon>Bacillati</taxon>
        <taxon>Actinomycetota</taxon>
        <taxon>Actinomycetes</taxon>
        <taxon>Micromonosporales</taxon>
        <taxon>Micromonosporaceae</taxon>
        <taxon>Paractinoplanes</taxon>
    </lineage>
</organism>
<gene>
    <name evidence="2" type="ORF">Ade02nite_17160</name>
</gene>
<evidence type="ECO:0000313" key="3">
    <source>
        <dbReference type="Proteomes" id="UP000609879"/>
    </source>
</evidence>
<protein>
    <recommendedName>
        <fullName evidence="1">DUF427 domain-containing protein</fullName>
    </recommendedName>
</protein>
<evidence type="ECO:0000313" key="2">
    <source>
        <dbReference type="EMBL" id="GID73075.1"/>
    </source>
</evidence>
<dbReference type="EMBL" id="BOMI01000028">
    <property type="protein sequence ID" value="GID73075.1"/>
    <property type="molecule type" value="Genomic_DNA"/>
</dbReference>
<dbReference type="InterPro" id="IPR038694">
    <property type="entry name" value="DUF427_sf"/>
</dbReference>
<dbReference type="InterPro" id="IPR007361">
    <property type="entry name" value="DUF427"/>
</dbReference>
<reference evidence="2 3" key="1">
    <citation type="submission" date="2021-01" db="EMBL/GenBank/DDBJ databases">
        <title>Whole genome shotgun sequence of Actinoplanes deccanensis NBRC 13994.</title>
        <authorList>
            <person name="Komaki H."/>
            <person name="Tamura T."/>
        </authorList>
    </citation>
    <scope>NUCLEOTIDE SEQUENCE [LARGE SCALE GENOMIC DNA]</scope>
    <source>
        <strain evidence="2 3">NBRC 13994</strain>
    </source>
</reference>
<dbReference type="Proteomes" id="UP000609879">
    <property type="component" value="Unassembled WGS sequence"/>
</dbReference>
<sequence length="125" mass="13626">MTGKPVLEPGPDHPITITPNPAHIVVTAGGKVVADTRNALTLQESTYPPVQYIPLSDVDQSLLERTDTESYCPYKGDAGYYSIPAGGEKSVDAIWEYRDPRPAVAPIKDHIAFYPDRVDSISIES</sequence>
<name>A0ABQ3XZA7_9ACTN</name>